<accession>A0ACC2X6B3</accession>
<evidence type="ECO:0000313" key="1">
    <source>
        <dbReference type="EMBL" id="KAJ9119452.1"/>
    </source>
</evidence>
<comment type="caution">
    <text evidence="1">The sequence shown here is derived from an EMBL/GenBank/DDBJ whole genome shotgun (WGS) entry which is preliminary data.</text>
</comment>
<name>A0ACC2X6B3_9TREE</name>
<organism evidence="1 2">
    <name type="scientific">Naganishia onofrii</name>
    <dbReference type="NCBI Taxonomy" id="1851511"/>
    <lineage>
        <taxon>Eukaryota</taxon>
        <taxon>Fungi</taxon>
        <taxon>Dikarya</taxon>
        <taxon>Basidiomycota</taxon>
        <taxon>Agaricomycotina</taxon>
        <taxon>Tremellomycetes</taxon>
        <taxon>Filobasidiales</taxon>
        <taxon>Filobasidiaceae</taxon>
        <taxon>Naganishia</taxon>
    </lineage>
</organism>
<protein>
    <submittedName>
        <fullName evidence="1">Uncharacterized protein</fullName>
    </submittedName>
</protein>
<dbReference type="Proteomes" id="UP001234202">
    <property type="component" value="Unassembled WGS sequence"/>
</dbReference>
<keyword evidence="2" id="KW-1185">Reference proteome</keyword>
<reference evidence="1" key="1">
    <citation type="submission" date="2023-04" db="EMBL/GenBank/DDBJ databases">
        <title>Draft Genome sequencing of Naganishia species isolated from polar environments using Oxford Nanopore Technology.</title>
        <authorList>
            <person name="Leo P."/>
            <person name="Venkateswaran K."/>
        </authorList>
    </citation>
    <scope>NUCLEOTIDE SEQUENCE</scope>
    <source>
        <strain evidence="1">DBVPG 5303</strain>
    </source>
</reference>
<gene>
    <name evidence="1" type="ORF">QFC24_005685</name>
</gene>
<sequence>MATFLDSGYPARIQEEDTASLSSASIATSRRPESTRTFGSPSKNERPQYFSAPSMSRHFSESSQQSRSMSPFSYRYDAGKASPNNVIILEREIDPLDTTSKPLQVIVPPFASPIRADSNHQSSATNSPHANTSEDLFPDDSLGSSQTSVQDDVIQRTVKLESPKAPVIPLVTTTLPAANSIVLAQPLAEYVPTISSHTLLVPSTSSSPEIGCSCSNSSRRISRKQVPIWTSSMEDLEQSKTPNTRHSVPMLGSLINTAPYTDDTNSMQTTGRSNSLPLSSTAGALRDEAGIERNTRTSNIADRKVGKVPQIPIRNLKEEKVAPGIPTRSASLLKLTPRNLDNKHSNSGPQHPFDHFTYGRQSCSTPPPTHNQGQDEGNVTDERRPSDQTFTSGFSLTRLTDDEAPILVPAAERTTPSKGPGHLPELLRGYESGVRFSAHPVAGGNFGKSQSENHLPLNIARKAGSGIQSRNPRGIGMGGNPTKGRSTDLFTLPEVSSMSVPSFQRGISDVSGRNTGRPSPRESPMWEQSSAFAADSAANENRTKPRLFQRRSRTKQRSTTNGGGGMSSSDYASDASLSATSGGLSSSFGRGKRREKKIRKKREAAIFEAGPDRLPTPRELLAVSKMQVYNVDGEKVMFGDIVAGGGGVQTIVVFIRHWYCPLCAEYVECIIRTVDPEALETANVKLVIIGNGSRRMLPAYSKKVMRSPFEMYTDPKLRVYRGLGMTKQTHDGGDEDDKGDYITMGAMRGTLEVAKRATKMPLGRPGTIPQLGGEFIFSSALQCSYAHRMTNTRAHAPIRDIVARTGALLDFIHIERGPPPPDIHRTPVLPTYEAPDGMVFGNWGESGVELTHAERDMLEQRRTSEGEGWKVERERELERIRRDRERRRSRLSEVGRMACDVEEGEGMTSGDDRVG</sequence>
<evidence type="ECO:0000313" key="2">
    <source>
        <dbReference type="Proteomes" id="UP001234202"/>
    </source>
</evidence>
<dbReference type="EMBL" id="JASBWV010000024">
    <property type="protein sequence ID" value="KAJ9119452.1"/>
    <property type="molecule type" value="Genomic_DNA"/>
</dbReference>
<proteinExistence type="predicted"/>